<dbReference type="InterPro" id="IPR004013">
    <property type="entry name" value="PHP_dom"/>
</dbReference>
<dbReference type="GO" id="GO:0008408">
    <property type="term" value="F:3'-5' exonuclease activity"/>
    <property type="evidence" value="ECO:0007669"/>
    <property type="project" value="InterPro"/>
</dbReference>
<dbReference type="EMBL" id="PVXM01000002">
    <property type="protein sequence ID" value="PRR76007.1"/>
    <property type="molecule type" value="Genomic_DNA"/>
</dbReference>
<dbReference type="CDD" id="cd04485">
    <property type="entry name" value="DnaE_OBF"/>
    <property type="match status" value="1"/>
</dbReference>
<dbReference type="Pfam" id="PF17657">
    <property type="entry name" value="DNA_pol3_finger"/>
    <property type="match status" value="1"/>
</dbReference>
<evidence type="ECO:0000256" key="2">
    <source>
        <dbReference type="ARBA" id="ARBA00009496"/>
    </source>
</evidence>
<accession>A0A2T0AYM3</accession>
<dbReference type="Gene3D" id="3.20.20.140">
    <property type="entry name" value="Metal-dependent hydrolases"/>
    <property type="match status" value="1"/>
</dbReference>
<dbReference type="InterPro" id="IPR029460">
    <property type="entry name" value="DNAPol_HHH"/>
</dbReference>
<organism evidence="12 13">
    <name type="scientific">Neomoorella humiferrea</name>
    <dbReference type="NCBI Taxonomy" id="676965"/>
    <lineage>
        <taxon>Bacteria</taxon>
        <taxon>Bacillati</taxon>
        <taxon>Bacillota</taxon>
        <taxon>Clostridia</taxon>
        <taxon>Neomoorellales</taxon>
        <taxon>Neomoorellaceae</taxon>
        <taxon>Neomoorella</taxon>
    </lineage>
</organism>
<dbReference type="SUPFAM" id="SSF89550">
    <property type="entry name" value="PHP domain-like"/>
    <property type="match status" value="1"/>
</dbReference>
<dbReference type="GO" id="GO:0003676">
    <property type="term" value="F:nucleic acid binding"/>
    <property type="evidence" value="ECO:0007669"/>
    <property type="project" value="InterPro"/>
</dbReference>
<dbReference type="Gene3D" id="1.10.10.1600">
    <property type="entry name" value="Bacterial DNA polymerase III alpha subunit, thumb domain"/>
    <property type="match status" value="1"/>
</dbReference>
<dbReference type="InterPro" id="IPR004805">
    <property type="entry name" value="DnaE2/DnaE/PolC"/>
</dbReference>
<keyword evidence="5 12" id="KW-0808">Transferase</keyword>
<evidence type="ECO:0000256" key="9">
    <source>
        <dbReference type="ARBA" id="ARBA00025611"/>
    </source>
</evidence>
<protein>
    <recommendedName>
        <fullName evidence="4">DNA polymerase III subunit alpha</fullName>
        <ecNumber evidence="3">2.7.7.7</ecNumber>
    </recommendedName>
</protein>
<evidence type="ECO:0000313" key="13">
    <source>
        <dbReference type="Proteomes" id="UP000238415"/>
    </source>
</evidence>
<reference evidence="12 13" key="1">
    <citation type="submission" date="2018-03" db="EMBL/GenBank/DDBJ databases">
        <title>Genome sequence of Moorella humiferrea DSM 23265.</title>
        <authorList>
            <person name="Poehlein A."/>
            <person name="Daniel R."/>
        </authorList>
    </citation>
    <scope>NUCLEOTIDE SEQUENCE [LARGE SCALE GENOMIC DNA]</scope>
    <source>
        <strain evidence="12 13">DSM 23265</strain>
    </source>
</reference>
<dbReference type="InterPro" id="IPR003141">
    <property type="entry name" value="Pol/His_phosphatase_N"/>
</dbReference>
<dbReference type="GO" id="GO:0006260">
    <property type="term" value="P:DNA replication"/>
    <property type="evidence" value="ECO:0007669"/>
    <property type="project" value="UniProtKB-KW"/>
</dbReference>
<dbReference type="PANTHER" id="PTHR32294">
    <property type="entry name" value="DNA POLYMERASE III SUBUNIT ALPHA"/>
    <property type="match status" value="1"/>
</dbReference>
<dbReference type="CDD" id="cd12113">
    <property type="entry name" value="PHP_PolIIIA_DnaE3"/>
    <property type="match status" value="1"/>
</dbReference>
<keyword evidence="8" id="KW-0239">DNA-directed DNA polymerase</keyword>
<evidence type="ECO:0000313" key="12">
    <source>
        <dbReference type="EMBL" id="PRR76007.1"/>
    </source>
</evidence>
<dbReference type="InterPro" id="IPR016195">
    <property type="entry name" value="Pol/histidinol_Pase-like"/>
</dbReference>
<keyword evidence="13" id="KW-1185">Reference proteome</keyword>
<dbReference type="NCBIfam" id="NF005298">
    <property type="entry name" value="PRK06826.1"/>
    <property type="match status" value="1"/>
</dbReference>
<dbReference type="Pfam" id="PF01336">
    <property type="entry name" value="tRNA_anti-codon"/>
    <property type="match status" value="1"/>
</dbReference>
<dbReference type="OrthoDB" id="9803237at2"/>
<comment type="subcellular location">
    <subcellularLocation>
        <location evidence="1">Cytoplasm</location>
    </subcellularLocation>
</comment>
<dbReference type="InterPro" id="IPR040982">
    <property type="entry name" value="DNA_pol3_finger"/>
</dbReference>
<evidence type="ECO:0000256" key="6">
    <source>
        <dbReference type="ARBA" id="ARBA00022695"/>
    </source>
</evidence>
<dbReference type="InterPro" id="IPR011708">
    <property type="entry name" value="DNA_pol3_alpha_NTPase_dom"/>
</dbReference>
<feature type="domain" description="Polymerase/histidinol phosphatase N-terminal" evidence="11">
    <location>
        <begin position="5"/>
        <end position="72"/>
    </location>
</feature>
<dbReference type="InterPro" id="IPR012340">
    <property type="entry name" value="NA-bd_OB-fold"/>
</dbReference>
<gene>
    <name evidence="12" type="primary">dnaE</name>
    <name evidence="12" type="ORF">MOHU_01030</name>
</gene>
<dbReference type="NCBIfam" id="TIGR00594">
    <property type="entry name" value="polc"/>
    <property type="match status" value="1"/>
</dbReference>
<name>A0A2T0AYM3_9FIRM</name>
<dbReference type="Gene3D" id="2.40.50.140">
    <property type="entry name" value="Nucleic acid-binding proteins"/>
    <property type="match status" value="1"/>
</dbReference>
<dbReference type="PANTHER" id="PTHR32294:SF0">
    <property type="entry name" value="DNA POLYMERASE III SUBUNIT ALPHA"/>
    <property type="match status" value="1"/>
</dbReference>
<dbReference type="Proteomes" id="UP000238415">
    <property type="component" value="Unassembled WGS sequence"/>
</dbReference>
<comment type="function">
    <text evidence="9">DNA polymerase III is a complex, multichain enzyme responsible for most of the replicative synthesis in bacteria. This DNA polymerase also exhibits 3' to 5' exonuclease activity. The alpha chain is the DNA polymerase.</text>
</comment>
<comment type="caution">
    <text evidence="12">The sequence shown here is derived from an EMBL/GenBank/DDBJ whole genome shotgun (WGS) entry which is preliminary data.</text>
</comment>
<evidence type="ECO:0000256" key="8">
    <source>
        <dbReference type="ARBA" id="ARBA00022932"/>
    </source>
</evidence>
<proteinExistence type="inferred from homology"/>
<evidence type="ECO:0000256" key="3">
    <source>
        <dbReference type="ARBA" id="ARBA00012417"/>
    </source>
</evidence>
<evidence type="ECO:0000256" key="7">
    <source>
        <dbReference type="ARBA" id="ARBA00022705"/>
    </source>
</evidence>
<dbReference type="SMART" id="SM00481">
    <property type="entry name" value="POLIIIAc"/>
    <property type="match status" value="1"/>
</dbReference>
<sequence length="1141" mass="127591">MNNFVHLHVHSEYSLLDGACRIKDLVRAAGVMGMPALALTDHGVMYGAVDFYKAAREEGIKPIIGCEVYVAPRSRHDREPHKDDYQYHLVLLAADERGYRNLTALVSAAYLEGFYYKPRVDRELLSRHSEGLIALSACLAGEVPDWLLKDRPDKAREAAAWLRDVFGRENFYLELQDQGLREQRKINAGLVEISRRLDVPLVATNDVHYITREQARLHDVLLCIQTGKTLDDPNRLRFPNDQFYLKTAAEMVDMFKEVPSALTNTLAVAERCNFEFTFGRLHLPAYRVPEREDAASYLRRLCHEGLSRRYPSDDGRARQRLDYELSIIEQMGYPGYFLIVWDIVNFARRQGIPVGPGRGSAAGSLVAYCLGITSIDPLRYNLLFERFLNPERVSMPDIDIDLCFERRDEVIQYVQEKYGREHVAQIITFGTMAARGAVRDVGRVLGMPLSEVDRIARLIPLEPGITLERALATMPELQESYEKSEEVRELLDTARALEGMPRHASTHAAGIVITREPLIHYLPLQKNGEVVTTQFPMQVVEELGLLKMDLLGLRTLTVIERACRAVEANHGRLIDLDNLPLDDRDTYQLLASGETSGIFQLESGGMRAILRELKPERFEDIIALVALYRPGPLGSGMVEDFIERKHGRKPITYLHPALEPILRDTYGVILYQEQVMRIASELAGFTLGQADILRRAMGKKKPEVLAAQREHFLDGAHRKGIPVETAAKIFELMEYFAGYGFNASHSAAYAMVAYQTAYLKAHYPAELMGALLSSVAEHLDKMGPYLAECRRMGIKVLPPDVNESGIDFTVSGGHIRFGLAAVKNVGRTAVEAIIAAREAGGSFTSLLDFCRRVDSRHANKRVVESLIRCGAFSSLHPNRRQLLAVLDACFELAAQRQEERRSGQMSLLEMIPEDIAGPPMPEIPDFTMADILAMEKELLGFYLSGHPLEPYAATLKRAVSHTLAELADLSDGSQVVVGGLVGGMRRLITRNGETMAVLNLEDFGGQVEVVLFPRLYGKIRTWLAPEAVVLIKGRIDKQEEGVQILAEEIKQVSACRSAAPENNGEVGPRLYLKLADKGLRAALQEVLKAYPGDCPVYLYLSNEGRTFILDRRLWVNPVPALLSSLATLLGGQDKVKLVPEK</sequence>
<dbReference type="AlphaFoldDB" id="A0A2T0AYM3"/>
<dbReference type="InterPro" id="IPR041931">
    <property type="entry name" value="DNA_pol3_alpha_thumb_dom"/>
</dbReference>
<keyword evidence="7" id="KW-0235">DNA replication</keyword>
<dbReference type="Pfam" id="PF07733">
    <property type="entry name" value="DNA_pol3_alpha"/>
    <property type="match status" value="1"/>
</dbReference>
<dbReference type="Pfam" id="PF14579">
    <property type="entry name" value="HHH_6"/>
    <property type="match status" value="1"/>
</dbReference>
<dbReference type="NCBIfam" id="NF004226">
    <property type="entry name" value="PRK05673.1"/>
    <property type="match status" value="1"/>
</dbReference>
<evidence type="ECO:0000259" key="11">
    <source>
        <dbReference type="SMART" id="SM00481"/>
    </source>
</evidence>
<dbReference type="Gene3D" id="1.10.150.870">
    <property type="match status" value="1"/>
</dbReference>
<dbReference type="InterPro" id="IPR004365">
    <property type="entry name" value="NA-bd_OB_tRNA"/>
</dbReference>
<dbReference type="Pfam" id="PF02811">
    <property type="entry name" value="PHP"/>
    <property type="match status" value="1"/>
</dbReference>
<comment type="catalytic activity">
    <reaction evidence="10">
        <text>DNA(n) + a 2'-deoxyribonucleoside 5'-triphosphate = DNA(n+1) + diphosphate</text>
        <dbReference type="Rhea" id="RHEA:22508"/>
        <dbReference type="Rhea" id="RHEA-COMP:17339"/>
        <dbReference type="Rhea" id="RHEA-COMP:17340"/>
        <dbReference type="ChEBI" id="CHEBI:33019"/>
        <dbReference type="ChEBI" id="CHEBI:61560"/>
        <dbReference type="ChEBI" id="CHEBI:173112"/>
        <dbReference type="EC" id="2.7.7.7"/>
    </reaction>
</comment>
<dbReference type="RefSeq" id="WP_106004155.1">
    <property type="nucleotide sequence ID" value="NZ_CP136419.1"/>
</dbReference>
<evidence type="ECO:0000256" key="10">
    <source>
        <dbReference type="ARBA" id="ARBA00049244"/>
    </source>
</evidence>
<dbReference type="GO" id="GO:0005737">
    <property type="term" value="C:cytoplasm"/>
    <property type="evidence" value="ECO:0007669"/>
    <property type="project" value="UniProtKB-SubCell"/>
</dbReference>
<keyword evidence="6 12" id="KW-0548">Nucleotidyltransferase</keyword>
<evidence type="ECO:0000256" key="1">
    <source>
        <dbReference type="ARBA" id="ARBA00004496"/>
    </source>
</evidence>
<comment type="similarity">
    <text evidence="2">Belongs to the DNA polymerase type-C family. DnaE subfamily.</text>
</comment>
<evidence type="ECO:0000256" key="5">
    <source>
        <dbReference type="ARBA" id="ARBA00022679"/>
    </source>
</evidence>
<evidence type="ECO:0000256" key="4">
    <source>
        <dbReference type="ARBA" id="ARBA00019114"/>
    </source>
</evidence>
<dbReference type="EC" id="2.7.7.7" evidence="3"/>
<dbReference type="GO" id="GO:0003887">
    <property type="term" value="F:DNA-directed DNA polymerase activity"/>
    <property type="evidence" value="ECO:0007669"/>
    <property type="project" value="UniProtKB-KW"/>
</dbReference>